<organism evidence="1">
    <name type="scientific">Medicago truncatula</name>
    <name type="common">Barrel medic</name>
    <name type="synonym">Medicago tribuloides</name>
    <dbReference type="NCBI Taxonomy" id="3880"/>
    <lineage>
        <taxon>Eukaryota</taxon>
        <taxon>Viridiplantae</taxon>
        <taxon>Streptophyta</taxon>
        <taxon>Embryophyta</taxon>
        <taxon>Tracheophyta</taxon>
        <taxon>Spermatophyta</taxon>
        <taxon>Magnoliopsida</taxon>
        <taxon>eudicotyledons</taxon>
        <taxon>Gunneridae</taxon>
        <taxon>Pentapetalae</taxon>
        <taxon>rosids</taxon>
        <taxon>fabids</taxon>
        <taxon>Fabales</taxon>
        <taxon>Fabaceae</taxon>
        <taxon>Papilionoideae</taxon>
        <taxon>50 kb inversion clade</taxon>
        <taxon>NPAAA clade</taxon>
        <taxon>Hologalegina</taxon>
        <taxon>IRL clade</taxon>
        <taxon>Trifolieae</taxon>
        <taxon>Medicago</taxon>
    </lineage>
</organism>
<name>Q2HTA2_MEDTR</name>
<reference evidence="1" key="1">
    <citation type="submission" date="2005-01" db="EMBL/GenBank/DDBJ databases">
        <authorList>
            <person name="Town C.D."/>
        </authorList>
    </citation>
    <scope>NUCLEOTIDE SEQUENCE</scope>
</reference>
<reference evidence="1" key="2">
    <citation type="submission" date="2007-03" db="EMBL/GenBank/DDBJ databases">
        <authorList>
            <consortium name="The International Medicago Genome Annotation Group"/>
        </authorList>
    </citation>
    <scope>NUCLEOTIDE SEQUENCE</scope>
</reference>
<dbReference type="AlphaFoldDB" id="Q2HTA2"/>
<proteinExistence type="predicted"/>
<evidence type="ECO:0000313" key="2">
    <source>
        <dbReference type="EMBL" id="ABN08913.1"/>
    </source>
</evidence>
<protein>
    <submittedName>
        <fullName evidence="1">Uncharacterized protein</fullName>
    </submittedName>
</protein>
<dbReference type="EMBL" id="AC150776">
    <property type="protein sequence ID" value="ABD32890.1"/>
    <property type="molecule type" value="Genomic_DNA"/>
</dbReference>
<accession>Q2HTA2</accession>
<gene>
    <name evidence="1" type="ORF">MtrDRAFT_AC150776g4v2</name>
    <name evidence="2" type="ORF">MtrDRAFT_AC161749g14v2</name>
</gene>
<dbReference type="EMBL" id="AC161749">
    <property type="protein sequence ID" value="ABN08913.1"/>
    <property type="molecule type" value="Genomic_DNA"/>
</dbReference>
<sequence length="58" mass="6563">MTVNRARILIEEWQNAQGTCSAQIVVQDDNSAGSRLVHQLKWQRPPRGQLKCNVDVGF</sequence>
<evidence type="ECO:0000313" key="1">
    <source>
        <dbReference type="EMBL" id="ABD32890.1"/>
    </source>
</evidence>